<comment type="caution">
    <text evidence="5">The sequence shown here is derived from an EMBL/GenBank/DDBJ whole genome shotgun (WGS) entry which is preliminary data.</text>
</comment>
<sequence>MKKILFFSFLAFSLCLFGQTYCGPLHFGYIDPDDPFWNEDGDEPITLVNFAGINNTSSDDEYIGISHEMFLTQTANVIQGNTYTITIKGNTAGNYTNVFVVFIDWNQNGVLNDAGEVYELTQTITNSTGIDSQQVTHSIVVPATAAIGNTRMRVKKLFDDDDYINDLTNPCIGGDFGQAEDYTVNVTASLSVNDVAKRNSNLKIYPNPVSDVLNIDSASKIKSVKIYDLSGKNILTEIVETNKPAINVSSLTSGTYVVTAESETGLQSAKIIKK</sequence>
<evidence type="ECO:0000313" key="6">
    <source>
        <dbReference type="Proteomes" id="UP000256512"/>
    </source>
</evidence>
<dbReference type="RefSeq" id="WP_115950106.1">
    <property type="nucleotide sequence ID" value="NZ_QNVS01000024.1"/>
</dbReference>
<dbReference type="NCBIfam" id="TIGR04183">
    <property type="entry name" value="Por_Secre_tail"/>
    <property type="match status" value="1"/>
</dbReference>
<feature type="domain" description="Secretion system C-terminal sorting" evidence="3">
    <location>
        <begin position="204"/>
        <end position="272"/>
    </location>
</feature>
<dbReference type="InterPro" id="IPR026444">
    <property type="entry name" value="Secre_tail"/>
</dbReference>
<keyword evidence="6" id="KW-1185">Reference proteome</keyword>
<dbReference type="Pfam" id="PF20009">
    <property type="entry name" value="GEVED"/>
    <property type="match status" value="1"/>
</dbReference>
<evidence type="ECO:0000256" key="2">
    <source>
        <dbReference type="SAM" id="SignalP"/>
    </source>
</evidence>
<dbReference type="InterPro" id="IPR045474">
    <property type="entry name" value="GEVED"/>
</dbReference>
<feature type="domain" description="GEVED" evidence="4">
    <location>
        <begin position="99"/>
        <end position="185"/>
    </location>
</feature>
<evidence type="ECO:0000259" key="3">
    <source>
        <dbReference type="Pfam" id="PF18962"/>
    </source>
</evidence>
<dbReference type="Proteomes" id="UP000256512">
    <property type="component" value="Unassembled WGS sequence"/>
</dbReference>
<dbReference type="Pfam" id="PF18962">
    <property type="entry name" value="Por_Secre_tail"/>
    <property type="match status" value="1"/>
</dbReference>
<accession>A0A3D9BLU0</accession>
<name>A0A3D9BLU0_9FLAO</name>
<keyword evidence="1 2" id="KW-0732">Signal</keyword>
<dbReference type="AlphaFoldDB" id="A0A3D9BLU0"/>
<evidence type="ECO:0000313" key="5">
    <source>
        <dbReference type="EMBL" id="REC54427.1"/>
    </source>
</evidence>
<organism evidence="5 6">
    <name type="scientific">Chryseobacterium piscium</name>
    <dbReference type="NCBI Taxonomy" id="333702"/>
    <lineage>
        <taxon>Bacteria</taxon>
        <taxon>Pseudomonadati</taxon>
        <taxon>Bacteroidota</taxon>
        <taxon>Flavobacteriia</taxon>
        <taxon>Flavobacteriales</taxon>
        <taxon>Weeksellaceae</taxon>
        <taxon>Chryseobacterium group</taxon>
        <taxon>Chryseobacterium</taxon>
    </lineage>
</organism>
<evidence type="ECO:0000256" key="1">
    <source>
        <dbReference type="ARBA" id="ARBA00022729"/>
    </source>
</evidence>
<dbReference type="EMBL" id="QNVS01000024">
    <property type="protein sequence ID" value="REC54427.1"/>
    <property type="molecule type" value="Genomic_DNA"/>
</dbReference>
<evidence type="ECO:0000259" key="4">
    <source>
        <dbReference type="Pfam" id="PF20009"/>
    </source>
</evidence>
<feature type="signal peptide" evidence="2">
    <location>
        <begin position="1"/>
        <end position="22"/>
    </location>
</feature>
<feature type="chain" id="PRO_5017778648" evidence="2">
    <location>
        <begin position="23"/>
        <end position="274"/>
    </location>
</feature>
<proteinExistence type="predicted"/>
<reference evidence="5 6" key="1">
    <citation type="journal article" date="2006" name="Int. J. Syst. Evol. Microbiol.">
        <title>Chryseobacterium piscium sp. nov., isolated from fish of the South Atlantic Ocean off South Africa.</title>
        <authorList>
            <person name="de Beer H."/>
            <person name="Hugo C.J."/>
            <person name="Jooste P.J."/>
            <person name="Vancanneyt M."/>
            <person name="Coenye T."/>
            <person name="Vandamme P."/>
        </authorList>
    </citation>
    <scope>NUCLEOTIDE SEQUENCE [LARGE SCALE GENOMIC DNA]</scope>
    <source>
        <strain evidence="5 6">CCUG 51923</strain>
    </source>
</reference>
<protein>
    <submittedName>
        <fullName evidence="5">T9SS C-terminal target domain-containing protein</fullName>
    </submittedName>
</protein>
<gene>
    <name evidence="5" type="ORF">DRF62_09550</name>
</gene>